<gene>
    <name evidence="3" type="ORF">ACFQ2Z_13335</name>
</gene>
<protein>
    <submittedName>
        <fullName evidence="3">Uncharacterized protein</fullName>
    </submittedName>
</protein>
<feature type="region of interest" description="Disordered" evidence="1">
    <location>
        <begin position="103"/>
        <end position="159"/>
    </location>
</feature>
<name>A0ABW3SCR9_9BACL</name>
<evidence type="ECO:0000256" key="1">
    <source>
        <dbReference type="SAM" id="MobiDB-lite"/>
    </source>
</evidence>
<keyword evidence="2" id="KW-0812">Transmembrane</keyword>
<comment type="caution">
    <text evidence="3">The sequence shown here is derived from an EMBL/GenBank/DDBJ whole genome shotgun (WGS) entry which is preliminary data.</text>
</comment>
<organism evidence="3 4">
    <name type="scientific">Paenibacillus timonensis</name>
    <dbReference type="NCBI Taxonomy" id="225915"/>
    <lineage>
        <taxon>Bacteria</taxon>
        <taxon>Bacillati</taxon>
        <taxon>Bacillota</taxon>
        <taxon>Bacilli</taxon>
        <taxon>Bacillales</taxon>
        <taxon>Paenibacillaceae</taxon>
        <taxon>Paenibacillus</taxon>
    </lineage>
</organism>
<evidence type="ECO:0000256" key="2">
    <source>
        <dbReference type="SAM" id="Phobius"/>
    </source>
</evidence>
<keyword evidence="4" id="KW-1185">Reference proteome</keyword>
<dbReference type="Proteomes" id="UP001597211">
    <property type="component" value="Unassembled WGS sequence"/>
</dbReference>
<dbReference type="RefSeq" id="WP_240269528.1">
    <property type="nucleotide sequence ID" value="NZ_JAKSXN010000027.1"/>
</dbReference>
<evidence type="ECO:0000313" key="3">
    <source>
        <dbReference type="EMBL" id="MFD1182343.1"/>
    </source>
</evidence>
<proteinExistence type="predicted"/>
<feature type="compositionally biased region" description="Polar residues" evidence="1">
    <location>
        <begin position="139"/>
        <end position="159"/>
    </location>
</feature>
<evidence type="ECO:0000313" key="4">
    <source>
        <dbReference type="Proteomes" id="UP001597211"/>
    </source>
</evidence>
<sequence>MWITNAYLQEAISKKNYIRIRNELCSIIHKDPIFHTGDFETALQYVKRYIPDVVQVHDNLPFSGREHWDDEYWALVVSELMDNFSMERIEHVKQIGRHLHGWSAPAQGVPQRQSSNFEQAGAQPSALRSNVGAGLRSSRPVSSASQPQTRAVFTRSNYSRSRGTAQKKIGAAAIAAGVIIAGTAAIGFKKTVLLAGAAALIGGAYLILKSRKR</sequence>
<feature type="transmembrane region" description="Helical" evidence="2">
    <location>
        <begin position="169"/>
        <end position="186"/>
    </location>
</feature>
<dbReference type="EMBL" id="JBHTKZ010000024">
    <property type="protein sequence ID" value="MFD1182343.1"/>
    <property type="molecule type" value="Genomic_DNA"/>
</dbReference>
<keyword evidence="2" id="KW-0472">Membrane</keyword>
<reference evidence="4" key="1">
    <citation type="journal article" date="2019" name="Int. J. Syst. Evol. Microbiol.">
        <title>The Global Catalogue of Microorganisms (GCM) 10K type strain sequencing project: providing services to taxonomists for standard genome sequencing and annotation.</title>
        <authorList>
            <consortium name="The Broad Institute Genomics Platform"/>
            <consortium name="The Broad Institute Genome Sequencing Center for Infectious Disease"/>
            <person name="Wu L."/>
            <person name="Ma J."/>
        </authorList>
    </citation>
    <scope>NUCLEOTIDE SEQUENCE [LARGE SCALE GENOMIC DNA]</scope>
    <source>
        <strain evidence="4">CCUG 48216</strain>
    </source>
</reference>
<feature type="transmembrane region" description="Helical" evidence="2">
    <location>
        <begin position="192"/>
        <end position="208"/>
    </location>
</feature>
<keyword evidence="2" id="KW-1133">Transmembrane helix</keyword>
<accession>A0ABW3SCR9</accession>